<evidence type="ECO:0000313" key="3">
    <source>
        <dbReference type="Proteomes" id="UP000230069"/>
    </source>
</evidence>
<evidence type="ECO:0000259" key="1">
    <source>
        <dbReference type="PROSITE" id="PS52045"/>
    </source>
</evidence>
<name>A0A2G5ESH9_AQUCA</name>
<dbReference type="InterPro" id="IPR053168">
    <property type="entry name" value="Glutamic_endopeptidase"/>
</dbReference>
<dbReference type="Gene3D" id="3.90.1320.10">
    <property type="entry name" value="Outer-capsid protein sigma 3, large lobe"/>
    <property type="match status" value="1"/>
</dbReference>
<dbReference type="PANTHER" id="PTHR31589">
    <property type="entry name" value="PROTEIN, PUTATIVE (DUF239)-RELATED-RELATED"/>
    <property type="match status" value="1"/>
</dbReference>
<dbReference type="Pfam" id="PF03080">
    <property type="entry name" value="Neprosin"/>
    <property type="match status" value="1"/>
</dbReference>
<dbReference type="Proteomes" id="UP000230069">
    <property type="component" value="Unassembled WGS sequence"/>
</dbReference>
<keyword evidence="3" id="KW-1185">Reference proteome</keyword>
<protein>
    <recommendedName>
        <fullName evidence="1">Neprosin PEP catalytic domain-containing protein</fullName>
    </recommendedName>
</protein>
<dbReference type="InParanoid" id="A0A2G5ESH9"/>
<dbReference type="InterPro" id="IPR004314">
    <property type="entry name" value="Neprosin"/>
</dbReference>
<reference evidence="2 3" key="1">
    <citation type="submission" date="2017-09" db="EMBL/GenBank/DDBJ databases">
        <title>WGS assembly of Aquilegia coerulea Goldsmith.</title>
        <authorList>
            <person name="Hodges S."/>
            <person name="Kramer E."/>
            <person name="Nordborg M."/>
            <person name="Tomkins J."/>
            <person name="Borevitz J."/>
            <person name="Derieg N."/>
            <person name="Yan J."/>
            <person name="Mihaltcheva S."/>
            <person name="Hayes R.D."/>
            <person name="Rokhsar D."/>
        </authorList>
    </citation>
    <scope>NUCLEOTIDE SEQUENCE [LARGE SCALE GENOMIC DNA]</scope>
    <source>
        <strain evidence="3">cv. Goldsmith</strain>
    </source>
</reference>
<dbReference type="AlphaFoldDB" id="A0A2G5ESH9"/>
<dbReference type="OrthoDB" id="1858978at2759"/>
<dbReference type="EMBL" id="KZ305022">
    <property type="protein sequence ID" value="PIA58689.1"/>
    <property type="molecule type" value="Genomic_DNA"/>
</dbReference>
<dbReference type="PROSITE" id="PS52045">
    <property type="entry name" value="NEPROSIN_PEP_CD"/>
    <property type="match status" value="1"/>
</dbReference>
<dbReference type="STRING" id="218851.A0A2G5ESH9"/>
<accession>A0A2G5ESH9</accession>
<dbReference type="PANTHER" id="PTHR31589:SF57">
    <property type="entry name" value="OS06G0474500 PROTEIN"/>
    <property type="match status" value="1"/>
</dbReference>
<feature type="domain" description="Neprosin PEP catalytic" evidence="1">
    <location>
        <begin position="1"/>
        <end position="226"/>
    </location>
</feature>
<organism evidence="2 3">
    <name type="scientific">Aquilegia coerulea</name>
    <name type="common">Rocky mountain columbine</name>
    <dbReference type="NCBI Taxonomy" id="218851"/>
    <lineage>
        <taxon>Eukaryota</taxon>
        <taxon>Viridiplantae</taxon>
        <taxon>Streptophyta</taxon>
        <taxon>Embryophyta</taxon>
        <taxon>Tracheophyta</taxon>
        <taxon>Spermatophyta</taxon>
        <taxon>Magnoliopsida</taxon>
        <taxon>Ranunculales</taxon>
        <taxon>Ranunculaceae</taxon>
        <taxon>Thalictroideae</taxon>
        <taxon>Aquilegia</taxon>
    </lineage>
</organism>
<gene>
    <name evidence="2" type="ORF">AQUCO_00500558v1</name>
</gene>
<evidence type="ECO:0000313" key="2">
    <source>
        <dbReference type="EMBL" id="PIA58689.1"/>
    </source>
</evidence>
<sequence>MNIWKPQVEQGFDMFSLAQTWVTAGSGFELNTIEVGWMVSFSLLNDNNPRMFVYWTVSLKFYIKYQGIPVDYHLDHYISTYNGKQYYTRINVFKDTKSGFWYLFRNSLAIGYWPSSIFDKLNKKADEVDWGGEVYYDIDMCRRYKHTRNCPYPQMGSGHFPSEGYGKAAYMKELQVIDNRNMQYNPAKNCVLINDRPDIFRITQNQKGVQGLPDNHILFGGPGGYSRY</sequence>
<proteinExistence type="predicted"/>